<reference evidence="12" key="2">
    <citation type="submission" date="2008-08" db="EMBL/GenBank/DDBJ databases">
        <authorList>
            <consortium name="Diatom Consortium"/>
            <person name="Grigoriev I."/>
            <person name="Grimwood J."/>
            <person name="Kuo A."/>
            <person name="Otillar R.P."/>
            <person name="Salamov A."/>
            <person name="Detter J.C."/>
            <person name="Lindquist E."/>
            <person name="Shapiro H."/>
            <person name="Lucas S."/>
            <person name="Glavina del Rio T."/>
            <person name="Pitluck S."/>
            <person name="Rokhsar D."/>
            <person name="Bowler C."/>
        </authorList>
    </citation>
    <scope>GENOME REANNOTATION</scope>
    <source>
        <strain evidence="12">CCAP 1055/1</strain>
    </source>
</reference>
<dbReference type="InterPro" id="IPR016053">
    <property type="entry name" value="Haem_Oase-like"/>
</dbReference>
<dbReference type="GeneID" id="7197280"/>
<gene>
    <name evidence="11" type="ORF">PHATRDRAFT_55416</name>
</gene>
<evidence type="ECO:0000256" key="3">
    <source>
        <dbReference type="ARBA" id="ARBA00022531"/>
    </source>
</evidence>
<accession>B7FTE3</accession>
<evidence type="ECO:0000313" key="12">
    <source>
        <dbReference type="Proteomes" id="UP000000759"/>
    </source>
</evidence>
<evidence type="ECO:0000256" key="5">
    <source>
        <dbReference type="ARBA" id="ARBA00022640"/>
    </source>
</evidence>
<evidence type="ECO:0000256" key="8">
    <source>
        <dbReference type="ARBA" id="ARBA00023002"/>
    </source>
</evidence>
<keyword evidence="7" id="KW-0809">Transit peptide</keyword>
<sequence length="263" mass="29681">MRQHIVFGWLALTGAEIGAFAPAFSVSRQTSRRQQVFQPRLHAASADSTATTGSFIDTELRGAAMKLHTRQQAPKEGEAEAKPREPYTPTRDDYLAFLVDSKHVYEAMEEIVNSREELAPFRNTGLERTGPLEADILFMVEEYGLKRPIVGEPSESYARKLRSIETTPEFMCHFYNFYFAHTAGGRMIGKQMSALLLEKRTLEFYKWDGDLNEIKSRVKKSIEEMAANWSQEERQECIDATRDAFQGGGGINSNLAGGQHPHN</sequence>
<dbReference type="GO" id="GO:0006788">
    <property type="term" value="P:heme oxidation"/>
    <property type="evidence" value="ECO:0007669"/>
    <property type="project" value="InterPro"/>
</dbReference>
<name>B7FTE3_PHATC</name>
<evidence type="ECO:0000256" key="6">
    <source>
        <dbReference type="ARBA" id="ARBA00022723"/>
    </source>
</evidence>
<dbReference type="GO" id="GO:0009507">
    <property type="term" value="C:chloroplast"/>
    <property type="evidence" value="ECO:0007669"/>
    <property type="project" value="UniProtKB-SubCell"/>
</dbReference>
<evidence type="ECO:0000256" key="2">
    <source>
        <dbReference type="ARBA" id="ARBA00022528"/>
    </source>
</evidence>
<dbReference type="CDD" id="cd19165">
    <property type="entry name" value="HemeO"/>
    <property type="match status" value="1"/>
</dbReference>
<dbReference type="Gene3D" id="1.20.910.10">
    <property type="entry name" value="Heme oxygenase-like"/>
    <property type="match status" value="1"/>
</dbReference>
<dbReference type="InParanoid" id="B7FTE3"/>
<keyword evidence="12" id="KW-1185">Reference proteome</keyword>
<dbReference type="KEGG" id="pti:PHATRDRAFT_55416"/>
<dbReference type="HOGENOM" id="CLU_063325_1_0_1"/>
<reference evidence="11 12" key="1">
    <citation type="journal article" date="2008" name="Nature">
        <title>The Phaeodactylum genome reveals the evolutionary history of diatom genomes.</title>
        <authorList>
            <person name="Bowler C."/>
            <person name="Allen A.E."/>
            <person name="Badger J.H."/>
            <person name="Grimwood J."/>
            <person name="Jabbari K."/>
            <person name="Kuo A."/>
            <person name="Maheswari U."/>
            <person name="Martens C."/>
            <person name="Maumus F."/>
            <person name="Otillar R.P."/>
            <person name="Rayko E."/>
            <person name="Salamov A."/>
            <person name="Vandepoele K."/>
            <person name="Beszteri B."/>
            <person name="Gruber A."/>
            <person name="Heijde M."/>
            <person name="Katinka M."/>
            <person name="Mock T."/>
            <person name="Valentin K."/>
            <person name="Verret F."/>
            <person name="Berges J.A."/>
            <person name="Brownlee C."/>
            <person name="Cadoret J.P."/>
            <person name="Chiovitti A."/>
            <person name="Choi C.J."/>
            <person name="Coesel S."/>
            <person name="De Martino A."/>
            <person name="Detter J.C."/>
            <person name="Durkin C."/>
            <person name="Falciatore A."/>
            <person name="Fournet J."/>
            <person name="Haruta M."/>
            <person name="Huysman M.J."/>
            <person name="Jenkins B.D."/>
            <person name="Jiroutova K."/>
            <person name="Jorgensen R.E."/>
            <person name="Joubert Y."/>
            <person name="Kaplan A."/>
            <person name="Kroger N."/>
            <person name="Kroth P.G."/>
            <person name="La Roche J."/>
            <person name="Lindquist E."/>
            <person name="Lommer M."/>
            <person name="Martin-Jezequel V."/>
            <person name="Lopez P.J."/>
            <person name="Lucas S."/>
            <person name="Mangogna M."/>
            <person name="McGinnis K."/>
            <person name="Medlin L.K."/>
            <person name="Montsant A."/>
            <person name="Oudot-Le Secq M.P."/>
            <person name="Napoli C."/>
            <person name="Obornik M."/>
            <person name="Parker M.S."/>
            <person name="Petit J.L."/>
            <person name="Porcel B.M."/>
            <person name="Poulsen N."/>
            <person name="Robison M."/>
            <person name="Rychlewski L."/>
            <person name="Rynearson T.A."/>
            <person name="Schmutz J."/>
            <person name="Shapiro H."/>
            <person name="Siaut M."/>
            <person name="Stanley M."/>
            <person name="Sussman M.R."/>
            <person name="Taylor A.R."/>
            <person name="Vardi A."/>
            <person name="von Dassow P."/>
            <person name="Vyverman W."/>
            <person name="Willis A."/>
            <person name="Wyrwicz L.S."/>
            <person name="Rokhsar D.S."/>
            <person name="Weissenbach J."/>
            <person name="Armbrust E.V."/>
            <person name="Green B.R."/>
            <person name="Van de Peer Y."/>
            <person name="Grigoriev I.V."/>
        </authorList>
    </citation>
    <scope>NUCLEOTIDE SEQUENCE [LARGE SCALE GENOMIC DNA]</scope>
    <source>
        <strain evidence="11 12">CCAP 1055/1</strain>
    </source>
</reference>
<evidence type="ECO:0000256" key="7">
    <source>
        <dbReference type="ARBA" id="ARBA00022946"/>
    </source>
</evidence>
<proteinExistence type="predicted"/>
<dbReference type="GO" id="GO:0015979">
    <property type="term" value="P:photosynthesis"/>
    <property type="evidence" value="ECO:0007669"/>
    <property type="project" value="UniProtKB-KW"/>
</dbReference>
<dbReference type="GO" id="GO:0004392">
    <property type="term" value="F:heme oxygenase (decyclizing) activity"/>
    <property type="evidence" value="ECO:0007669"/>
    <property type="project" value="InterPro"/>
</dbReference>
<keyword evidence="2" id="KW-0150">Chloroplast</keyword>
<feature type="region of interest" description="Disordered" evidence="10">
    <location>
        <begin position="67"/>
        <end position="88"/>
    </location>
</feature>
<dbReference type="InterPro" id="IPR016084">
    <property type="entry name" value="Haem_Oase-like_multi-hlx"/>
</dbReference>
<dbReference type="Proteomes" id="UP000000759">
    <property type="component" value="Chromosome 2"/>
</dbReference>
<keyword evidence="4" id="KW-0349">Heme</keyword>
<dbReference type="STRING" id="556484.B7FTE3"/>
<evidence type="ECO:0000256" key="4">
    <source>
        <dbReference type="ARBA" id="ARBA00022617"/>
    </source>
</evidence>
<comment type="subcellular location">
    <subcellularLocation>
        <location evidence="1">Plastid</location>
        <location evidence="1">Chloroplast</location>
    </subcellularLocation>
</comment>
<evidence type="ECO:0000256" key="1">
    <source>
        <dbReference type="ARBA" id="ARBA00004229"/>
    </source>
</evidence>
<dbReference type="PANTHER" id="PTHR35703">
    <property type="entry name" value="HEME OXYGENASE 1, CHLOROPLASTIC-RELATED"/>
    <property type="match status" value="1"/>
</dbReference>
<dbReference type="PaxDb" id="2850-Phatr5851"/>
<dbReference type="EMBL" id="CM000606">
    <property type="protein sequence ID" value="EEC50954.1"/>
    <property type="molecule type" value="Genomic_DNA"/>
</dbReference>
<dbReference type="RefSeq" id="XP_002178140.1">
    <property type="nucleotide sequence ID" value="XM_002178104.1"/>
</dbReference>
<protein>
    <recommendedName>
        <fullName evidence="13">Heme oxygenase</fullName>
    </recommendedName>
</protein>
<keyword evidence="8" id="KW-0560">Oxidoreductase</keyword>
<dbReference type="OrthoDB" id="652091at2759"/>
<keyword evidence="5" id="KW-0934">Plastid</keyword>
<organism evidence="11 12">
    <name type="scientific">Phaeodactylum tricornutum (strain CCAP 1055/1)</name>
    <dbReference type="NCBI Taxonomy" id="556484"/>
    <lineage>
        <taxon>Eukaryota</taxon>
        <taxon>Sar</taxon>
        <taxon>Stramenopiles</taxon>
        <taxon>Ochrophyta</taxon>
        <taxon>Bacillariophyta</taxon>
        <taxon>Bacillariophyceae</taxon>
        <taxon>Bacillariophycidae</taxon>
        <taxon>Naviculales</taxon>
        <taxon>Phaeodactylaceae</taxon>
        <taxon>Phaeodactylum</taxon>
    </lineage>
</organism>
<dbReference type="OMA" id="PPEFICH"/>
<feature type="compositionally biased region" description="Basic and acidic residues" evidence="10">
    <location>
        <begin position="73"/>
        <end position="88"/>
    </location>
</feature>
<dbReference type="Pfam" id="PF01126">
    <property type="entry name" value="Heme_oxygenase"/>
    <property type="match status" value="1"/>
</dbReference>
<keyword evidence="9" id="KW-0408">Iron</keyword>
<dbReference type="InterPro" id="IPR002051">
    <property type="entry name" value="Haem_Oase"/>
</dbReference>
<evidence type="ECO:0000256" key="10">
    <source>
        <dbReference type="SAM" id="MobiDB-lite"/>
    </source>
</evidence>
<dbReference type="PANTHER" id="PTHR35703:SF2">
    <property type="entry name" value="HEME OXYGENASE 1, CHLOROPLASTIC-RELATED"/>
    <property type="match status" value="1"/>
</dbReference>
<dbReference type="AlphaFoldDB" id="B7FTE3"/>
<keyword evidence="6" id="KW-0479">Metal-binding</keyword>
<dbReference type="SUPFAM" id="SSF48613">
    <property type="entry name" value="Heme oxygenase-like"/>
    <property type="match status" value="1"/>
</dbReference>
<dbReference type="InterPro" id="IPR016951">
    <property type="entry name" value="Haem_Oase_decyc_pln"/>
</dbReference>
<dbReference type="GO" id="GO:0046872">
    <property type="term" value="F:metal ion binding"/>
    <property type="evidence" value="ECO:0007669"/>
    <property type="project" value="UniProtKB-KW"/>
</dbReference>
<evidence type="ECO:0000313" key="11">
    <source>
        <dbReference type="EMBL" id="EEC50954.1"/>
    </source>
</evidence>
<dbReference type="eggNOG" id="KOG4480">
    <property type="taxonomic scope" value="Eukaryota"/>
</dbReference>
<keyword evidence="3" id="KW-0602">Photosynthesis</keyword>
<evidence type="ECO:0000256" key="9">
    <source>
        <dbReference type="ARBA" id="ARBA00023004"/>
    </source>
</evidence>
<evidence type="ECO:0008006" key="13">
    <source>
        <dbReference type="Google" id="ProtNLM"/>
    </source>
</evidence>